<sequence>MRQRIALSVPRDLTVLTCRGGRIKAETQGKERARKTLSRREFAQNWTSDRKLRTSDWEHSTLTRYCTRRSLAERIRAGSQSQCEGYLLRAVVQPAKLCSSLAKTQLRAAEPERGRAKHGCLLK</sequence>
<organism evidence="1 2">
    <name type="scientific">Pleuronectes platessa</name>
    <name type="common">European plaice</name>
    <dbReference type="NCBI Taxonomy" id="8262"/>
    <lineage>
        <taxon>Eukaryota</taxon>
        <taxon>Metazoa</taxon>
        <taxon>Chordata</taxon>
        <taxon>Craniata</taxon>
        <taxon>Vertebrata</taxon>
        <taxon>Euteleostomi</taxon>
        <taxon>Actinopterygii</taxon>
        <taxon>Neopterygii</taxon>
        <taxon>Teleostei</taxon>
        <taxon>Neoteleostei</taxon>
        <taxon>Acanthomorphata</taxon>
        <taxon>Carangaria</taxon>
        <taxon>Pleuronectiformes</taxon>
        <taxon>Pleuronectoidei</taxon>
        <taxon>Pleuronectidae</taxon>
        <taxon>Pleuronectes</taxon>
    </lineage>
</organism>
<name>A0A9N7VTI1_PLEPL</name>
<reference evidence="1" key="1">
    <citation type="submission" date="2020-03" db="EMBL/GenBank/DDBJ databases">
        <authorList>
            <person name="Weist P."/>
        </authorList>
    </citation>
    <scope>NUCLEOTIDE SEQUENCE</scope>
</reference>
<comment type="caution">
    <text evidence="1">The sequence shown here is derived from an EMBL/GenBank/DDBJ whole genome shotgun (WGS) entry which is preliminary data.</text>
</comment>
<accession>A0A9N7VTI1</accession>
<dbReference type="Proteomes" id="UP001153269">
    <property type="component" value="Unassembled WGS sequence"/>
</dbReference>
<gene>
    <name evidence="1" type="ORF">PLEPLA_LOCUS43196</name>
</gene>
<protein>
    <submittedName>
        <fullName evidence="1">Uncharacterized protein</fullName>
    </submittedName>
</protein>
<dbReference type="AlphaFoldDB" id="A0A9N7VTI1"/>
<dbReference type="EMBL" id="CADEAL010004254">
    <property type="protein sequence ID" value="CAB1455420.1"/>
    <property type="molecule type" value="Genomic_DNA"/>
</dbReference>
<evidence type="ECO:0000313" key="2">
    <source>
        <dbReference type="Proteomes" id="UP001153269"/>
    </source>
</evidence>
<proteinExistence type="predicted"/>
<evidence type="ECO:0000313" key="1">
    <source>
        <dbReference type="EMBL" id="CAB1455420.1"/>
    </source>
</evidence>
<keyword evidence="2" id="KW-1185">Reference proteome</keyword>